<accession>A0A5F1ZX61</accession>
<evidence type="ECO:0000313" key="4">
    <source>
        <dbReference type="Proteomes" id="UP000297946"/>
    </source>
</evidence>
<comment type="caution">
    <text evidence="1">The sequence shown here is derived from an EMBL/GenBank/DDBJ whole genome shotgun (WGS) entry which is preliminary data.</text>
</comment>
<dbReference type="AlphaFoldDB" id="A0A5F1ZX61"/>
<evidence type="ECO:0000313" key="1">
    <source>
        <dbReference type="EMBL" id="TGK01384.1"/>
    </source>
</evidence>
<dbReference type="Proteomes" id="UP000297946">
    <property type="component" value="Unassembled WGS sequence"/>
</dbReference>
<reference evidence="3 4" key="2">
    <citation type="journal article" date="2019" name="PLoS Negl. Trop. Dis.">
        <title>Revisiting the worldwide diversity of Leptospira species in the environment.</title>
        <authorList>
            <person name="Vincent A.T."/>
            <person name="Schiettekatte O."/>
            <person name="Bourhy P."/>
            <person name="Veyrier F.J."/>
            <person name="Picardeau M."/>
        </authorList>
    </citation>
    <scope>NUCLEOTIDE SEQUENCE [LARGE SCALE GENOMIC DNA]</scope>
    <source>
        <strain evidence="3">201702690</strain>
        <strain evidence="1 4">SSW18</strain>
    </source>
</reference>
<name>A0A5F1ZX61_9LEPT</name>
<dbReference type="EMBL" id="RQER01000006">
    <property type="protein sequence ID" value="TGK01384.1"/>
    <property type="molecule type" value="Genomic_DNA"/>
</dbReference>
<dbReference type="NCBIfam" id="NF047773">
    <property type="entry name" value="phas_rel_Lepto"/>
    <property type="match status" value="1"/>
</dbReference>
<dbReference type="RefSeq" id="WP_135644917.1">
    <property type="nucleotide sequence ID" value="NZ_RQER01000006.1"/>
</dbReference>
<dbReference type="Proteomes" id="UP000297273">
    <property type="component" value="Unassembled WGS sequence"/>
</dbReference>
<keyword evidence="3" id="KW-1185">Reference proteome</keyword>
<reference evidence="2" key="1">
    <citation type="submission" date="2018-10" db="EMBL/GenBank/DDBJ databases">
        <authorList>
            <person name="Vincent A.T."/>
            <person name="Schiettekatte O."/>
            <person name="Bourhy P."/>
            <person name="Veyrier F.J."/>
            <person name="Picardeau M."/>
        </authorList>
    </citation>
    <scope>NUCLEOTIDE SEQUENCE</scope>
    <source>
        <strain evidence="2">201702690</strain>
    </source>
</reference>
<proteinExistence type="predicted"/>
<evidence type="ECO:0000313" key="2">
    <source>
        <dbReference type="EMBL" id="TGL42165.1"/>
    </source>
</evidence>
<dbReference type="EMBL" id="RQGC01000004">
    <property type="protein sequence ID" value="TGL42165.1"/>
    <property type="molecule type" value="Genomic_DNA"/>
</dbReference>
<protein>
    <submittedName>
        <fullName evidence="1">Chemotaxis protein</fullName>
    </submittedName>
</protein>
<dbReference type="OrthoDB" id="340683at2"/>
<evidence type="ECO:0000313" key="3">
    <source>
        <dbReference type="Proteomes" id="UP000297273"/>
    </source>
</evidence>
<organism evidence="1 4">
    <name type="scientific">Leptospira langatensis</name>
    <dbReference type="NCBI Taxonomy" id="2484983"/>
    <lineage>
        <taxon>Bacteria</taxon>
        <taxon>Pseudomonadati</taxon>
        <taxon>Spirochaetota</taxon>
        <taxon>Spirochaetia</taxon>
        <taxon>Leptospirales</taxon>
        <taxon>Leptospiraceae</taxon>
        <taxon>Leptospira</taxon>
    </lineage>
</organism>
<sequence>MEKQILDILNAGLGIVKSGQEGLEKAKADFTKSFQELAAKGASDNSEASVRVREFVDKFLNEAKELTTAANKTYEDSRAKALEIYSQIVEEAKKIVPQEQIDAIKAKFSEVTETVVKKATPAPAAPAKKTA</sequence>
<gene>
    <name evidence="1" type="ORF">EHO57_10675</name>
    <name evidence="2" type="ORF">EHQ53_08195</name>
</gene>